<dbReference type="Gene3D" id="2.30.42.10">
    <property type="match status" value="1"/>
</dbReference>
<evidence type="ECO:0000256" key="2">
    <source>
        <dbReference type="ARBA" id="ARBA00022448"/>
    </source>
</evidence>
<evidence type="ECO:0000256" key="1">
    <source>
        <dbReference type="ARBA" id="ARBA00004533"/>
    </source>
</evidence>
<keyword evidence="4" id="KW-0997">Cell inner membrane</keyword>
<evidence type="ECO:0000313" key="12">
    <source>
        <dbReference type="Proteomes" id="UP000091979"/>
    </source>
</evidence>
<evidence type="ECO:0000256" key="8">
    <source>
        <dbReference type="ARBA" id="ARBA00023136"/>
    </source>
</evidence>
<dbReference type="Gene3D" id="2.30.30.830">
    <property type="match status" value="1"/>
</dbReference>
<dbReference type="SUPFAM" id="SSF50156">
    <property type="entry name" value="PDZ domain-like"/>
    <property type="match status" value="1"/>
</dbReference>
<sequence length="274" mass="30139">MTGILTGKVKIFIELLAITTVSYFLASACYTLFFYKEVQAPKNVMRAADASTAQQKTAFTSFDVIAQRNLLKVKNDAPKPLVSLDGSSSAKPSISQRGFNLLGTILGVDKAHDFAIILLNGNQKLYKVGEAIEGWKILTVMRREILLEQNGVKERLLIDPDSDAAAGGNAVKHVLARSAVKKELGNLENIARSIQLAPRSVDGTKGLQVRFLRANSFFYNMGLRKNDLLIEANGRTFASLSDATSLLSMLDDKMISLDIIRKGKRQTLTYRLVN</sequence>
<evidence type="ECO:0000256" key="3">
    <source>
        <dbReference type="ARBA" id="ARBA00022475"/>
    </source>
</evidence>
<dbReference type="PATRIC" id="fig|1560234.3.peg.1358"/>
<comment type="subcellular location">
    <subcellularLocation>
        <location evidence="1">Cell inner membrane</location>
    </subcellularLocation>
</comment>
<name>A0A1B7XB50_9BACT</name>
<keyword evidence="7 9" id="KW-1133">Transmembrane helix</keyword>
<dbReference type="GO" id="GO:0015031">
    <property type="term" value="P:protein transport"/>
    <property type="evidence" value="ECO:0007669"/>
    <property type="project" value="UniProtKB-KW"/>
</dbReference>
<dbReference type="Proteomes" id="UP000091979">
    <property type="component" value="Unassembled WGS sequence"/>
</dbReference>
<dbReference type="OrthoDB" id="5464961at2"/>
<organism evidence="11 12">
    <name type="scientific">Halodesulfovibrio spirochaetisodalis</name>
    <dbReference type="NCBI Taxonomy" id="1560234"/>
    <lineage>
        <taxon>Bacteria</taxon>
        <taxon>Pseudomonadati</taxon>
        <taxon>Thermodesulfobacteriota</taxon>
        <taxon>Desulfovibrionia</taxon>
        <taxon>Desulfovibrionales</taxon>
        <taxon>Desulfovibrionaceae</taxon>
        <taxon>Halodesulfovibrio</taxon>
    </lineage>
</organism>
<protein>
    <recommendedName>
        <fullName evidence="10">Type II secretion system protein GspC N-terminal domain-containing protein</fullName>
    </recommendedName>
</protein>
<dbReference type="InterPro" id="IPR024961">
    <property type="entry name" value="T2SS_GspC_N"/>
</dbReference>
<feature type="domain" description="Type II secretion system protein GspC N-terminal" evidence="10">
    <location>
        <begin position="16"/>
        <end position="156"/>
    </location>
</feature>
<evidence type="ECO:0000259" key="10">
    <source>
        <dbReference type="Pfam" id="PF11356"/>
    </source>
</evidence>
<evidence type="ECO:0000256" key="7">
    <source>
        <dbReference type="ARBA" id="ARBA00022989"/>
    </source>
</evidence>
<evidence type="ECO:0000256" key="6">
    <source>
        <dbReference type="ARBA" id="ARBA00022927"/>
    </source>
</evidence>
<gene>
    <name evidence="11" type="ORF">SP90_11375</name>
</gene>
<evidence type="ECO:0000313" key="11">
    <source>
        <dbReference type="EMBL" id="OBQ46599.1"/>
    </source>
</evidence>
<evidence type="ECO:0000256" key="4">
    <source>
        <dbReference type="ARBA" id="ARBA00022519"/>
    </source>
</evidence>
<dbReference type="GO" id="GO:0005886">
    <property type="term" value="C:plasma membrane"/>
    <property type="evidence" value="ECO:0007669"/>
    <property type="project" value="UniProtKB-SubCell"/>
</dbReference>
<evidence type="ECO:0000256" key="5">
    <source>
        <dbReference type="ARBA" id="ARBA00022692"/>
    </source>
</evidence>
<keyword evidence="12" id="KW-1185">Reference proteome</keyword>
<keyword evidence="6" id="KW-0653">Protein transport</keyword>
<keyword evidence="3" id="KW-1003">Cell membrane</keyword>
<dbReference type="InterPro" id="IPR036034">
    <property type="entry name" value="PDZ_sf"/>
</dbReference>
<dbReference type="STRING" id="1560234.SP90_11375"/>
<feature type="transmembrane region" description="Helical" evidence="9">
    <location>
        <begin position="12"/>
        <end position="35"/>
    </location>
</feature>
<accession>A0A1B7XB50</accession>
<proteinExistence type="predicted"/>
<keyword evidence="8 9" id="KW-0472">Membrane</keyword>
<comment type="caution">
    <text evidence="11">The sequence shown here is derived from an EMBL/GenBank/DDBJ whole genome shotgun (WGS) entry which is preliminary data.</text>
</comment>
<evidence type="ECO:0000256" key="9">
    <source>
        <dbReference type="SAM" id="Phobius"/>
    </source>
</evidence>
<dbReference type="Pfam" id="PF11356">
    <property type="entry name" value="T2SSC"/>
    <property type="match status" value="1"/>
</dbReference>
<dbReference type="RefSeq" id="WP_066856118.1">
    <property type="nucleotide sequence ID" value="NZ_JXMS01000020.1"/>
</dbReference>
<keyword evidence="2" id="KW-0813">Transport</keyword>
<dbReference type="AlphaFoldDB" id="A0A1B7XB50"/>
<keyword evidence="5 9" id="KW-0812">Transmembrane</keyword>
<dbReference type="EMBL" id="JXMS01000020">
    <property type="protein sequence ID" value="OBQ46599.1"/>
    <property type="molecule type" value="Genomic_DNA"/>
</dbReference>
<reference evidence="11 12" key="1">
    <citation type="submission" date="2015-01" db="EMBL/GenBank/DDBJ databases">
        <title>Desulfovibrio sp. JC271 draft genome sequence.</title>
        <authorList>
            <person name="Shivani Y."/>
            <person name="Subhash Y."/>
            <person name="Sasikala C."/>
            <person name="Ramana C.V."/>
        </authorList>
    </citation>
    <scope>NUCLEOTIDE SEQUENCE [LARGE SCALE GENOMIC DNA]</scope>
    <source>
        <strain evidence="11 12">JC271</strain>
    </source>
</reference>